<dbReference type="CDD" id="cd08195">
    <property type="entry name" value="DHQS"/>
    <property type="match status" value="1"/>
</dbReference>
<evidence type="ECO:0000256" key="4">
    <source>
        <dbReference type="ARBA" id="ARBA00001968"/>
    </source>
</evidence>
<comment type="pathway">
    <text evidence="6">Metabolic intermediate biosynthesis; chorismate biosynthesis; chorismate from D-erythrose 4-phosphate and phosphoenolpyruvate: step 2/7.</text>
</comment>
<organism evidence="23 24">
    <name type="scientific">Acorus calamus</name>
    <name type="common">Sweet flag</name>
    <dbReference type="NCBI Taxonomy" id="4465"/>
    <lineage>
        <taxon>Eukaryota</taxon>
        <taxon>Viridiplantae</taxon>
        <taxon>Streptophyta</taxon>
        <taxon>Embryophyta</taxon>
        <taxon>Tracheophyta</taxon>
        <taxon>Spermatophyta</taxon>
        <taxon>Magnoliopsida</taxon>
        <taxon>Liliopsida</taxon>
        <taxon>Acoraceae</taxon>
        <taxon>Acorus</taxon>
    </lineage>
</organism>
<evidence type="ECO:0000256" key="9">
    <source>
        <dbReference type="ARBA" id="ARBA00012485"/>
    </source>
</evidence>
<evidence type="ECO:0000256" key="13">
    <source>
        <dbReference type="ARBA" id="ARBA00022723"/>
    </source>
</evidence>
<feature type="compositionally biased region" description="Polar residues" evidence="21">
    <location>
        <begin position="703"/>
        <end position="712"/>
    </location>
</feature>
<dbReference type="GO" id="GO:0043161">
    <property type="term" value="P:proteasome-mediated ubiquitin-dependent protein catabolic process"/>
    <property type="evidence" value="ECO:0007669"/>
    <property type="project" value="TreeGrafter"/>
</dbReference>
<evidence type="ECO:0000256" key="2">
    <source>
        <dbReference type="ARBA" id="ARBA00001393"/>
    </source>
</evidence>
<dbReference type="InterPro" id="IPR045322">
    <property type="entry name" value="HECTD1/TRIP12-like"/>
</dbReference>
<feature type="region of interest" description="Disordered" evidence="21">
    <location>
        <begin position="1274"/>
        <end position="1304"/>
    </location>
</feature>
<keyword evidence="17" id="KW-0456">Lyase</keyword>
<comment type="similarity">
    <text evidence="7">Belongs to the sugar phosphate cyclases superfamily. Dehydroquinate synthase family.</text>
</comment>
<feature type="region of interest" description="Disordered" evidence="21">
    <location>
        <begin position="967"/>
        <end position="1082"/>
    </location>
</feature>
<name>A0AAV9D6W1_ACOCL</name>
<evidence type="ECO:0000259" key="22">
    <source>
        <dbReference type="PROSITE" id="PS50237"/>
    </source>
</evidence>
<evidence type="ECO:0000256" key="15">
    <source>
        <dbReference type="ARBA" id="ARBA00023027"/>
    </source>
</evidence>
<feature type="domain" description="HECT" evidence="22">
    <location>
        <begin position="1817"/>
        <end position="1838"/>
    </location>
</feature>
<dbReference type="EC" id="4.2.3.4" evidence="10"/>
<dbReference type="PANTHER" id="PTHR45670:SF1">
    <property type="entry name" value="E3 UBIQUITIN-PROTEIN LIGASE HECTD1"/>
    <property type="match status" value="1"/>
</dbReference>
<keyword evidence="13" id="KW-0479">Metal-binding</keyword>
<evidence type="ECO:0000256" key="3">
    <source>
        <dbReference type="ARBA" id="ARBA00001911"/>
    </source>
</evidence>
<keyword evidence="11" id="KW-0028">Amino-acid biosynthesis</keyword>
<evidence type="ECO:0000256" key="17">
    <source>
        <dbReference type="ARBA" id="ARBA00023239"/>
    </source>
</evidence>
<dbReference type="GO" id="GO:0003856">
    <property type="term" value="F:3-dehydroquinate synthase activity"/>
    <property type="evidence" value="ECO:0007669"/>
    <property type="project" value="UniProtKB-EC"/>
</dbReference>
<evidence type="ECO:0000256" key="14">
    <source>
        <dbReference type="ARBA" id="ARBA00022786"/>
    </source>
</evidence>
<dbReference type="Pfam" id="PF25579">
    <property type="entry name" value="TPR_TRIP12_N"/>
    <property type="match status" value="1"/>
</dbReference>
<dbReference type="InterPro" id="IPR016024">
    <property type="entry name" value="ARM-type_fold"/>
</dbReference>
<dbReference type="InterPro" id="IPR000569">
    <property type="entry name" value="HECT_dom"/>
</dbReference>
<keyword evidence="16" id="KW-0057">Aromatic amino acid biosynthesis</keyword>
<dbReference type="GO" id="GO:0009073">
    <property type="term" value="P:aromatic amino acid family biosynthetic process"/>
    <property type="evidence" value="ECO:0007669"/>
    <property type="project" value="UniProtKB-KW"/>
</dbReference>
<gene>
    <name evidence="23" type="primary">UPL3</name>
    <name evidence="23" type="ORF">QJS10_CPB15g00421</name>
</gene>
<dbReference type="InterPro" id="IPR016037">
    <property type="entry name" value="DHQ_synth_AroB"/>
</dbReference>
<feature type="compositionally biased region" description="Low complexity" evidence="21">
    <location>
        <begin position="967"/>
        <end position="1000"/>
    </location>
</feature>
<dbReference type="FunFam" id="1.25.10.10:FF:000689">
    <property type="entry name" value="HECT ubiquitin protein ligase family protein KAK"/>
    <property type="match status" value="1"/>
</dbReference>
<evidence type="ECO:0000256" key="20">
    <source>
        <dbReference type="PROSITE-ProRule" id="PRU00104"/>
    </source>
</evidence>
<evidence type="ECO:0000256" key="12">
    <source>
        <dbReference type="ARBA" id="ARBA00022679"/>
    </source>
</evidence>
<feature type="compositionally biased region" description="Basic and acidic residues" evidence="21">
    <location>
        <begin position="120"/>
        <end position="129"/>
    </location>
</feature>
<comment type="caution">
    <text evidence="23">The sequence shown here is derived from an EMBL/GenBank/DDBJ whole genome shotgun (WGS) entry which is preliminary data.</text>
</comment>
<evidence type="ECO:0000256" key="19">
    <source>
        <dbReference type="ARBA" id="ARBA00068623"/>
    </source>
</evidence>
<feature type="compositionally biased region" description="Low complexity" evidence="21">
    <location>
        <begin position="1293"/>
        <end position="1304"/>
    </location>
</feature>
<comment type="subcellular location">
    <subcellularLocation>
        <location evidence="5">Plastid</location>
        <location evidence="5">Chloroplast</location>
    </subcellularLocation>
</comment>
<dbReference type="EC" id="2.3.2.26" evidence="9"/>
<comment type="cofactor">
    <cofactor evidence="3">
        <name>NAD(+)</name>
        <dbReference type="ChEBI" id="CHEBI:57540"/>
    </cofactor>
</comment>
<dbReference type="GO" id="GO:0000209">
    <property type="term" value="P:protein polyubiquitination"/>
    <property type="evidence" value="ECO:0007669"/>
    <property type="project" value="TreeGrafter"/>
</dbReference>
<evidence type="ECO:0000313" key="23">
    <source>
        <dbReference type="EMBL" id="KAK1297336.1"/>
    </source>
</evidence>
<dbReference type="GO" id="GO:0009423">
    <property type="term" value="P:chorismate biosynthetic process"/>
    <property type="evidence" value="ECO:0007669"/>
    <property type="project" value="UniProtKB-ARBA"/>
</dbReference>
<dbReference type="Gene3D" id="1.20.1090.10">
    <property type="entry name" value="Dehydroquinate synthase-like - alpha domain"/>
    <property type="match status" value="1"/>
</dbReference>
<evidence type="ECO:0000256" key="18">
    <source>
        <dbReference type="ARBA" id="ARBA00056090"/>
    </source>
</evidence>
<protein>
    <recommendedName>
        <fullName evidence="19">3-dehydroquinate synthase, chloroplastic</fullName>
        <ecNumber evidence="9">2.3.2.26</ecNumber>
        <ecNumber evidence="10">4.2.3.4</ecNumber>
    </recommendedName>
</protein>
<keyword evidence="24" id="KW-1185">Reference proteome</keyword>
<dbReference type="FunFam" id="3.40.50.1970:FF:000001">
    <property type="entry name" value="3-dehydroquinate synthase"/>
    <property type="match status" value="1"/>
</dbReference>
<dbReference type="GO" id="GO:0008652">
    <property type="term" value="P:amino acid biosynthetic process"/>
    <property type="evidence" value="ECO:0007669"/>
    <property type="project" value="UniProtKB-KW"/>
</dbReference>
<keyword evidence="12" id="KW-0808">Transferase</keyword>
<dbReference type="GO" id="GO:0009507">
    <property type="term" value="C:chloroplast"/>
    <property type="evidence" value="ECO:0007669"/>
    <property type="project" value="UniProtKB-SubCell"/>
</dbReference>
<comment type="catalytic activity">
    <reaction evidence="1">
        <text>S-ubiquitinyl-[E2 ubiquitin-conjugating enzyme]-L-cysteine + [acceptor protein]-L-lysine = [E2 ubiquitin-conjugating enzyme]-L-cysteine + N(6)-ubiquitinyl-[acceptor protein]-L-lysine.</text>
        <dbReference type="EC" id="2.3.2.26"/>
    </reaction>
</comment>
<comment type="catalytic activity">
    <reaction evidence="2">
        <text>7-phospho-2-dehydro-3-deoxy-D-arabino-heptonate = 3-dehydroquinate + phosphate</text>
        <dbReference type="Rhea" id="RHEA:21968"/>
        <dbReference type="ChEBI" id="CHEBI:32364"/>
        <dbReference type="ChEBI" id="CHEBI:43474"/>
        <dbReference type="ChEBI" id="CHEBI:58394"/>
        <dbReference type="EC" id="4.2.3.4"/>
    </reaction>
</comment>
<dbReference type="SUPFAM" id="SSF56796">
    <property type="entry name" value="Dehydroquinate synthase-like"/>
    <property type="match status" value="1"/>
</dbReference>
<dbReference type="InterPro" id="IPR030960">
    <property type="entry name" value="DHQS/DOIS_N"/>
</dbReference>
<comment type="function">
    <text evidence="18">Catalyzes the second step in the shikimate pathway.</text>
</comment>
<dbReference type="Pfam" id="PF00632">
    <property type="entry name" value="HECT"/>
    <property type="match status" value="1"/>
</dbReference>
<reference evidence="23" key="2">
    <citation type="submission" date="2023-06" db="EMBL/GenBank/DDBJ databases">
        <authorList>
            <person name="Ma L."/>
            <person name="Liu K.-W."/>
            <person name="Li Z."/>
            <person name="Hsiao Y.-Y."/>
            <person name="Qi Y."/>
            <person name="Fu T."/>
            <person name="Tang G."/>
            <person name="Zhang D."/>
            <person name="Sun W.-H."/>
            <person name="Liu D.-K."/>
            <person name="Li Y."/>
            <person name="Chen G.-Z."/>
            <person name="Liu X.-D."/>
            <person name="Liao X.-Y."/>
            <person name="Jiang Y.-T."/>
            <person name="Yu X."/>
            <person name="Hao Y."/>
            <person name="Huang J."/>
            <person name="Zhao X.-W."/>
            <person name="Ke S."/>
            <person name="Chen Y.-Y."/>
            <person name="Wu W.-L."/>
            <person name="Hsu J.-L."/>
            <person name="Lin Y.-F."/>
            <person name="Huang M.-D."/>
            <person name="Li C.-Y."/>
            <person name="Huang L."/>
            <person name="Wang Z.-W."/>
            <person name="Zhao X."/>
            <person name="Zhong W.-Y."/>
            <person name="Peng D.-H."/>
            <person name="Ahmad S."/>
            <person name="Lan S."/>
            <person name="Zhang J.-S."/>
            <person name="Tsai W.-C."/>
            <person name="Van De Peer Y."/>
            <person name="Liu Z.-J."/>
        </authorList>
    </citation>
    <scope>NUCLEOTIDE SEQUENCE</scope>
    <source>
        <strain evidence="23">CP</strain>
        <tissue evidence="23">Leaves</tissue>
    </source>
</reference>
<dbReference type="PANTHER" id="PTHR45670">
    <property type="entry name" value="E3 UBIQUITIN-PROTEIN LIGASE TRIP12"/>
    <property type="match status" value="1"/>
</dbReference>
<dbReference type="Gene3D" id="1.25.10.10">
    <property type="entry name" value="Leucine-rich Repeat Variant"/>
    <property type="match status" value="2"/>
</dbReference>
<dbReference type="InterPro" id="IPR056179">
    <property type="entry name" value="DHQS_C"/>
</dbReference>
<accession>A0AAV9D6W1</accession>
<dbReference type="GO" id="GO:0061630">
    <property type="term" value="F:ubiquitin protein ligase activity"/>
    <property type="evidence" value="ECO:0007669"/>
    <property type="project" value="UniProtKB-EC"/>
</dbReference>
<dbReference type="NCBIfam" id="TIGR01357">
    <property type="entry name" value="aroB"/>
    <property type="match status" value="1"/>
</dbReference>
<dbReference type="FunFam" id="3.90.1750.10:FF:000048">
    <property type="entry name" value="E3 ubiquitin-protein ligase UPL3"/>
    <property type="match status" value="1"/>
</dbReference>
<evidence type="ECO:0000256" key="16">
    <source>
        <dbReference type="ARBA" id="ARBA00023141"/>
    </source>
</evidence>
<comment type="caution">
    <text evidence="20">Lacks conserved residue(s) required for the propagation of feature annotation.</text>
</comment>
<evidence type="ECO:0000313" key="24">
    <source>
        <dbReference type="Proteomes" id="UP001180020"/>
    </source>
</evidence>
<evidence type="ECO:0000256" key="8">
    <source>
        <dbReference type="ARBA" id="ARBA00006331"/>
    </source>
</evidence>
<dbReference type="EMBL" id="JAUJYO010000015">
    <property type="protein sequence ID" value="KAK1297336.1"/>
    <property type="molecule type" value="Genomic_DNA"/>
</dbReference>
<evidence type="ECO:0000256" key="6">
    <source>
        <dbReference type="ARBA" id="ARBA00004661"/>
    </source>
</evidence>
<feature type="region of interest" description="Disordered" evidence="21">
    <location>
        <begin position="71"/>
        <end position="137"/>
    </location>
</feature>
<dbReference type="Gene3D" id="3.40.50.1970">
    <property type="match status" value="1"/>
</dbReference>
<dbReference type="InterPro" id="IPR035983">
    <property type="entry name" value="Hect_E3_ubiquitin_ligase"/>
</dbReference>
<evidence type="ECO:0000256" key="10">
    <source>
        <dbReference type="ARBA" id="ARBA00013031"/>
    </source>
</evidence>
<evidence type="ECO:0000256" key="7">
    <source>
        <dbReference type="ARBA" id="ARBA00005412"/>
    </source>
</evidence>
<dbReference type="SMART" id="SM00119">
    <property type="entry name" value="HECTc"/>
    <property type="match status" value="1"/>
</dbReference>
<evidence type="ECO:0000256" key="1">
    <source>
        <dbReference type="ARBA" id="ARBA00000885"/>
    </source>
</evidence>
<evidence type="ECO:0000256" key="5">
    <source>
        <dbReference type="ARBA" id="ARBA00004229"/>
    </source>
</evidence>
<feature type="region of interest" description="Disordered" evidence="21">
    <location>
        <begin position="686"/>
        <end position="712"/>
    </location>
</feature>
<dbReference type="HAMAP" id="MF_00110">
    <property type="entry name" value="DHQ_synthase"/>
    <property type="match status" value="1"/>
</dbReference>
<comment type="cofactor">
    <cofactor evidence="4">
        <name>a divalent metal cation</name>
        <dbReference type="ChEBI" id="CHEBI:60240"/>
    </cofactor>
</comment>
<feature type="compositionally biased region" description="Basic and acidic residues" evidence="21">
    <location>
        <begin position="1058"/>
        <end position="1070"/>
    </location>
</feature>
<dbReference type="Gene3D" id="3.30.2410.10">
    <property type="entry name" value="Hect, E3 ligase catalytic domain"/>
    <property type="match status" value="1"/>
</dbReference>
<dbReference type="GO" id="GO:0046872">
    <property type="term" value="F:metal ion binding"/>
    <property type="evidence" value="ECO:0007669"/>
    <property type="project" value="UniProtKB-KW"/>
</dbReference>
<reference evidence="23" key="1">
    <citation type="journal article" date="2023" name="Nat. Commun.">
        <title>Diploid and tetraploid genomes of Acorus and the evolution of monocots.</title>
        <authorList>
            <person name="Ma L."/>
            <person name="Liu K.W."/>
            <person name="Li Z."/>
            <person name="Hsiao Y.Y."/>
            <person name="Qi Y."/>
            <person name="Fu T."/>
            <person name="Tang G.D."/>
            <person name="Zhang D."/>
            <person name="Sun W.H."/>
            <person name="Liu D.K."/>
            <person name="Li Y."/>
            <person name="Chen G.Z."/>
            <person name="Liu X.D."/>
            <person name="Liao X.Y."/>
            <person name="Jiang Y.T."/>
            <person name="Yu X."/>
            <person name="Hao Y."/>
            <person name="Huang J."/>
            <person name="Zhao X.W."/>
            <person name="Ke S."/>
            <person name="Chen Y.Y."/>
            <person name="Wu W.L."/>
            <person name="Hsu J.L."/>
            <person name="Lin Y.F."/>
            <person name="Huang M.D."/>
            <person name="Li C.Y."/>
            <person name="Huang L."/>
            <person name="Wang Z.W."/>
            <person name="Zhao X."/>
            <person name="Zhong W.Y."/>
            <person name="Peng D.H."/>
            <person name="Ahmad S."/>
            <person name="Lan S."/>
            <person name="Zhang J.S."/>
            <person name="Tsai W.C."/>
            <person name="Van de Peer Y."/>
            <person name="Liu Z.J."/>
        </authorList>
    </citation>
    <scope>NUCLEOTIDE SEQUENCE</scope>
    <source>
        <strain evidence="23">CP</strain>
    </source>
</reference>
<feature type="compositionally biased region" description="Low complexity" evidence="21">
    <location>
        <begin position="94"/>
        <end position="104"/>
    </location>
</feature>
<dbReference type="InterPro" id="IPR057948">
    <property type="entry name" value="TPR_TRIP12_N"/>
</dbReference>
<proteinExistence type="inferred from homology"/>
<dbReference type="Pfam" id="PF24621">
    <property type="entry name" value="DHQS_C"/>
    <property type="match status" value="1"/>
</dbReference>
<dbReference type="Gene3D" id="3.90.1750.10">
    <property type="entry name" value="Hect, E3 ligase catalytic domains"/>
    <property type="match status" value="1"/>
</dbReference>
<dbReference type="Proteomes" id="UP001180020">
    <property type="component" value="Unassembled WGS sequence"/>
</dbReference>
<feature type="active site" description="Glycyl thioester intermediate" evidence="20">
    <location>
        <position position="1826"/>
    </location>
</feature>
<feature type="domain" description="HECT" evidence="22">
    <location>
        <begin position="1600"/>
        <end position="1795"/>
    </location>
</feature>
<evidence type="ECO:0000256" key="11">
    <source>
        <dbReference type="ARBA" id="ARBA00022605"/>
    </source>
</evidence>
<dbReference type="PROSITE" id="PS50237">
    <property type="entry name" value="HECT"/>
    <property type="match status" value="2"/>
</dbReference>
<dbReference type="SUPFAM" id="SSF48371">
    <property type="entry name" value="ARM repeat"/>
    <property type="match status" value="1"/>
</dbReference>
<dbReference type="InterPro" id="IPR011989">
    <property type="entry name" value="ARM-like"/>
</dbReference>
<dbReference type="SUPFAM" id="SSF56204">
    <property type="entry name" value="Hect, E3 ligase catalytic domain"/>
    <property type="match status" value="1"/>
</dbReference>
<dbReference type="FunFam" id="1.20.1090.10:FF:000002">
    <property type="entry name" value="3-dehydroquinate synthase"/>
    <property type="match status" value="1"/>
</dbReference>
<dbReference type="Pfam" id="PF01761">
    <property type="entry name" value="DHQ_synthase"/>
    <property type="match status" value="1"/>
</dbReference>
<comment type="similarity">
    <text evidence="8">Belongs to the UPL family. K-HECT subfamily.</text>
</comment>
<keyword evidence="15" id="KW-0520">NAD</keyword>
<keyword evidence="14 20" id="KW-0833">Ubl conjugation pathway</keyword>
<sequence length="2220" mass="239802">MGVSLGYGIVVNCVLVDGMCSEELQSSGNRAGGGGFFLFSPFVSPLQAFPHHHHHHHLLLLRRRSGPGIRAARPHFDDRHPLQEVEPNGLLLHPSAEPSSSSSSRGRRKSNNNNNPPEPEINKGKEKEPAVPVVEGDDDVDGASGFGLFHNNITSASSALQGLLRKLGAGFDDLIPSSGGGSLSVQQGQMGGRLKKILAMLREGEEGRQIEGLTQLCEILSIGTEDSLGGFAVDAFVPILVGMVGREGGNPDVMLLAARAITHLCDVLPSSCAAVVHYGAVPSFCARLLTIEYMDLAEQSLQALKKISQEHPTACLRAGALMAVLSYLDFFSTGVQRVALSTAANMCKKLQSDAADFVMDAVPLLTNLLHYQDSKVLDHASVCLTRIAEAFTSSPDKLDELCNHGLVAQAAGLITISNSGGGQASLSTPTYTGLIRLLSTCASGSPLSAKTLLLLGISGILKDILSGSGLVSNISVSPALSRPSEQIFEIVNLADELLPPLPQGTISLPISLNTLAKGSAVKKSSTSTDRKMEANGLLHEISAREKLLCDQPELLQQFGMDLLPVLIQVYGSSVNGAVRHKCLSVIGKLMYFSTAEMIQSLLSITNISSFLAGVLAWRDPQVLIPALQITEILMEKLPETFSKMFAREGVVHAIESLISADTISAQTSTEKDNDVLPGKRSQRYARRTGSLNVDGSSMEESKSSNQGNIGSPLTSIEGPAVNYNLRAAVSACAKAVRDKYFSVDPGSTEVGVTDDLLHLKNLCSKLNSISEDQRTKTKGKSKASGHRVFEILAGNEEHLNGVICEMLSELSKGDGVSTFEFIGSGVVAALLNYFSCGTFAKEKVTQANLPKLRQLALRRYKSFIAAALPYDSDGAPMAVLVQKLQNALSSLERFPVVLSHSFRSTNGSARLSSGLSALSRPLKLRLCRAPGDKSLRDYSSNIVLIDPLASLAAVEEFLWPRVQRAESGQKSSASAGSSEPGTTPTAATVSSPSTTTPASSGRRHSTRSTSSVTMGGTTRKDSNEGHANSSKGKGKAVLKSTSDETRGPQTRNAARRKAALDKDVEMKPFHSDSTSEDEELDISPVEIDNDLVIEEDDISDEEDDDHEVVLRDDSLPVCIPDKVHDVKLGDATDDGSTVSAASDSHTRHSGYINKTFSNKGVESEFRSGNSSGSRVPMSFSAAAMAGLMSRGIRGSRDRHGLSMFGSSTDPPKLLFLSGGKQLNRNLSIYQAIQHQLVCDENDEERYNSPDFPSSDGRLATDIYTITYQKADNQAERVSPGGLTSTTVQKSRKGGSASNSSSDSSWKQTSLLDSILQGELPCDLEKSNPTYNILAILRVLEGLNQLAPRLRIQALSDDFAVGKISSLGDLSTSGMRISSESFINSKLTPKLARQIQDALALCSGSLPSWCFQLTRACPFLFPFETRRQYFYSTAFGLSRALHRLQQQQGADGQSSTNEREVRVGRLQRQKVRVSRTRILDSAAKVMEMYSSQKAVLEVEYFGEVGTGLGPTLEFYTLLSHDLQKVGLGMWRSNSVPETSAIETEGDVQKCFNTEDNSEVRKVESGTAVGLRDLVQAPLGLFPRPWPSNADASEGSPLFKVIEYFRLLGRVMAKALQDGRLLDLPLSMAFYKLVLGQELDIHDIALFDAEFGKILQELQLLVCRKKHLESLPGNNQKAISELRFRGAPIDDLCLDFTVPGYPEYILKPGGEGLLVDINNLEDYISLVVDATVKMGIMQQMEAFRAGFNQVLEITSLQIFSPHELDYLLCGRRELWKADALADHIKFDHGYTAKSPAIVNHSSTAANTASNASGASETADDDLPSVMTCANYLKLPPYSTKASSAPAMMEEATSGSRSSTVVDVDLGNRSYPIYIGSGLLDEHDLLQRHVSGKQVLVVTNTTVAPLYLDKVIKALTDGKPNVKVESVILPDGEKYKDMDTLMKVFDKAIETRLDRKCTFVALGGGVIGDMCGFAAAAFLRGVNFIQIPTTLMAQVDSSVGGKTGVNHPLGKNLIGAFYQPQCVLIDTDTLNTLPDRELASGIAEVVKYGLIRDAEFFEWQEKNMQALLSRDPSALAYAIKRSCENKAEVVSLDEKESGLRATLNLGHTFGHAIETGFGYGQWLHGEAVAAGTVMAVDMSYRLGWIDDTIVKRVLNILQQAKLPTTPPDMMTVEKFESLMAVDKKVADGLLRLILLKGPLGNCVFTGDYDRKALKETLHAFCKF</sequence>
<feature type="compositionally biased region" description="Basic and acidic residues" evidence="21">
    <location>
        <begin position="74"/>
        <end position="83"/>
    </location>
</feature>
<evidence type="ECO:0000256" key="21">
    <source>
        <dbReference type="SAM" id="MobiDB-lite"/>
    </source>
</evidence>